<dbReference type="Pfam" id="PF18029">
    <property type="entry name" value="Glyoxalase_6"/>
    <property type="match status" value="1"/>
</dbReference>
<accession>A0ABP7IVV0</accession>
<comment type="caution">
    <text evidence="3">The sequence shown here is derived from an EMBL/GenBank/DDBJ whole genome shotgun (WGS) entry which is preliminary data.</text>
</comment>
<dbReference type="PANTHER" id="PTHR35908:SF1">
    <property type="entry name" value="CONSERVED PROTEIN"/>
    <property type="match status" value="1"/>
</dbReference>
<protein>
    <recommendedName>
        <fullName evidence="2">VOC domain-containing protein</fullName>
    </recommendedName>
</protein>
<evidence type="ECO:0000313" key="3">
    <source>
        <dbReference type="EMBL" id="GAA3828186.1"/>
    </source>
</evidence>
<dbReference type="SUPFAM" id="SSF54593">
    <property type="entry name" value="Glyoxalase/Bleomycin resistance protein/Dihydroxybiphenyl dioxygenase"/>
    <property type="match status" value="1"/>
</dbReference>
<dbReference type="CDD" id="cd06587">
    <property type="entry name" value="VOC"/>
    <property type="match status" value="1"/>
</dbReference>
<evidence type="ECO:0000313" key="4">
    <source>
        <dbReference type="Proteomes" id="UP001500888"/>
    </source>
</evidence>
<dbReference type="EMBL" id="BAAAZR010000027">
    <property type="protein sequence ID" value="GAA3828186.1"/>
    <property type="molecule type" value="Genomic_DNA"/>
</dbReference>
<proteinExistence type="predicted"/>
<organism evidence="3 4">
    <name type="scientific">Sphaerisporangium flaviroseum</name>
    <dbReference type="NCBI Taxonomy" id="509199"/>
    <lineage>
        <taxon>Bacteria</taxon>
        <taxon>Bacillati</taxon>
        <taxon>Actinomycetota</taxon>
        <taxon>Actinomycetes</taxon>
        <taxon>Streptosporangiales</taxon>
        <taxon>Streptosporangiaceae</taxon>
        <taxon>Sphaerisporangium</taxon>
    </lineage>
</organism>
<dbReference type="RefSeq" id="WP_344946580.1">
    <property type="nucleotide sequence ID" value="NZ_BAAAZR010000027.1"/>
</dbReference>
<dbReference type="InterPro" id="IPR037523">
    <property type="entry name" value="VOC_core"/>
</dbReference>
<evidence type="ECO:0000256" key="1">
    <source>
        <dbReference type="SAM" id="MobiDB-lite"/>
    </source>
</evidence>
<reference evidence="4" key="1">
    <citation type="journal article" date="2019" name="Int. J. Syst. Evol. Microbiol.">
        <title>The Global Catalogue of Microorganisms (GCM) 10K type strain sequencing project: providing services to taxonomists for standard genome sequencing and annotation.</title>
        <authorList>
            <consortium name="The Broad Institute Genomics Platform"/>
            <consortium name="The Broad Institute Genome Sequencing Center for Infectious Disease"/>
            <person name="Wu L."/>
            <person name="Ma J."/>
        </authorList>
    </citation>
    <scope>NUCLEOTIDE SEQUENCE [LARGE SCALE GENOMIC DNA]</scope>
    <source>
        <strain evidence="4">JCM 16908</strain>
    </source>
</reference>
<feature type="compositionally biased region" description="Low complexity" evidence="1">
    <location>
        <begin position="48"/>
        <end position="82"/>
    </location>
</feature>
<feature type="domain" description="VOC" evidence="2">
    <location>
        <begin position="95"/>
        <end position="216"/>
    </location>
</feature>
<dbReference type="InterPro" id="IPR041581">
    <property type="entry name" value="Glyoxalase_6"/>
</dbReference>
<dbReference type="PROSITE" id="PS51819">
    <property type="entry name" value="VOC"/>
    <property type="match status" value="1"/>
</dbReference>
<dbReference type="InterPro" id="IPR029068">
    <property type="entry name" value="Glyas_Bleomycin-R_OHBP_Dase"/>
</dbReference>
<name>A0ABP7IVV0_9ACTN</name>
<sequence length="218" mass="23361">MMNALTAIPIAVRATRALARSALPDSPVVPDGHSWPRRWTAARRHRTTPASQSDSPTSPSDSPASQSDSHASPSDSPATAPQRSAGDPPSPPRFTLTAVVLDTRDPAALARFYARLLGWELATEKPGWVTLRARDGSTGMSFQAEPLYEPPAWPARPGGRLMMAHLDIEVDDLEAARAHAVACGATTADFQPQDQVRVCLDPDGHPFCLWLDLGRASA</sequence>
<dbReference type="Gene3D" id="3.10.180.10">
    <property type="entry name" value="2,3-Dihydroxybiphenyl 1,2-Dioxygenase, domain 1"/>
    <property type="match status" value="1"/>
</dbReference>
<dbReference type="Proteomes" id="UP001500888">
    <property type="component" value="Unassembled WGS sequence"/>
</dbReference>
<evidence type="ECO:0000259" key="2">
    <source>
        <dbReference type="PROSITE" id="PS51819"/>
    </source>
</evidence>
<feature type="region of interest" description="Disordered" evidence="1">
    <location>
        <begin position="23"/>
        <end position="95"/>
    </location>
</feature>
<gene>
    <name evidence="3" type="ORF">GCM10022226_56220</name>
</gene>
<keyword evidence="4" id="KW-1185">Reference proteome</keyword>
<dbReference type="PANTHER" id="PTHR35908">
    <property type="entry name" value="HYPOTHETICAL FUSION PROTEIN"/>
    <property type="match status" value="1"/>
</dbReference>